<gene>
    <name evidence="2" type="ORF">CLUP02_09992</name>
</gene>
<reference evidence="2" key="1">
    <citation type="journal article" date="2021" name="Mol. Plant Microbe Interact.">
        <title>Complete Genome Sequence of the Plant-Pathogenic Fungus Colletotrichum lupini.</title>
        <authorList>
            <person name="Baroncelli R."/>
            <person name="Pensec F."/>
            <person name="Da Lio D."/>
            <person name="Boufleur T."/>
            <person name="Vicente I."/>
            <person name="Sarrocco S."/>
            <person name="Picot A."/>
            <person name="Baraldi E."/>
            <person name="Sukno S."/>
            <person name="Thon M."/>
            <person name="Le Floch G."/>
        </authorList>
    </citation>
    <scope>NUCLEOTIDE SEQUENCE</scope>
    <source>
        <strain evidence="2">IMI 504893</strain>
    </source>
</reference>
<protein>
    <submittedName>
        <fullName evidence="2">Uncharacterized protein</fullName>
    </submittedName>
</protein>
<evidence type="ECO:0000313" key="2">
    <source>
        <dbReference type="EMBL" id="UQC84495.1"/>
    </source>
</evidence>
<dbReference type="KEGG" id="clup:CLUP02_09992"/>
<organism evidence="2 3">
    <name type="scientific">Colletotrichum lupini</name>
    <dbReference type="NCBI Taxonomy" id="145971"/>
    <lineage>
        <taxon>Eukaryota</taxon>
        <taxon>Fungi</taxon>
        <taxon>Dikarya</taxon>
        <taxon>Ascomycota</taxon>
        <taxon>Pezizomycotina</taxon>
        <taxon>Sordariomycetes</taxon>
        <taxon>Hypocreomycetidae</taxon>
        <taxon>Glomerellales</taxon>
        <taxon>Glomerellaceae</taxon>
        <taxon>Colletotrichum</taxon>
        <taxon>Colletotrichum acutatum species complex</taxon>
    </lineage>
</organism>
<dbReference type="RefSeq" id="XP_049146112.1">
    <property type="nucleotide sequence ID" value="XM_049288968.1"/>
</dbReference>
<evidence type="ECO:0000256" key="1">
    <source>
        <dbReference type="SAM" id="MobiDB-lite"/>
    </source>
</evidence>
<accession>A0A9Q8SW17</accession>
<dbReference type="GeneID" id="73343978"/>
<sequence length="113" mass="12141">MAQAPAFFGDPGSAGQGKKVFSPPPDLPLWNSKLSSQPIFGPYLTCLPTNQPTNQPTDIGATTTILPLRSASKHTVVDSRHGPWQEDRLRRRVSNLSNFTLGPGIPADAFTAN</sequence>
<name>A0A9Q8SW17_9PEZI</name>
<proteinExistence type="predicted"/>
<dbReference type="AlphaFoldDB" id="A0A9Q8SW17"/>
<dbReference type="Proteomes" id="UP000830671">
    <property type="component" value="Chromosome 5"/>
</dbReference>
<evidence type="ECO:0000313" key="3">
    <source>
        <dbReference type="Proteomes" id="UP000830671"/>
    </source>
</evidence>
<feature type="region of interest" description="Disordered" evidence="1">
    <location>
        <begin position="1"/>
        <end position="25"/>
    </location>
</feature>
<dbReference type="EMBL" id="CP019477">
    <property type="protein sequence ID" value="UQC84495.1"/>
    <property type="molecule type" value="Genomic_DNA"/>
</dbReference>
<keyword evidence="3" id="KW-1185">Reference proteome</keyword>